<keyword evidence="1" id="KW-0805">Transcription regulation</keyword>
<evidence type="ECO:0000313" key="6">
    <source>
        <dbReference type="Proteomes" id="UP001199816"/>
    </source>
</evidence>
<dbReference type="PRINTS" id="PR00032">
    <property type="entry name" value="HTHARAC"/>
</dbReference>
<dbReference type="PANTHER" id="PTHR43280:SF32">
    <property type="entry name" value="TRANSCRIPTIONAL REGULATORY PROTEIN"/>
    <property type="match status" value="1"/>
</dbReference>
<dbReference type="Pfam" id="PF02311">
    <property type="entry name" value="AraC_binding"/>
    <property type="match status" value="1"/>
</dbReference>
<protein>
    <submittedName>
        <fullName evidence="5">Helix-turn-helix transcriptional regulator</fullName>
    </submittedName>
</protein>
<keyword evidence="6" id="KW-1185">Reference proteome</keyword>
<proteinExistence type="predicted"/>
<evidence type="ECO:0000313" key="5">
    <source>
        <dbReference type="EMBL" id="MCD2425625.1"/>
    </source>
</evidence>
<dbReference type="InterPro" id="IPR003313">
    <property type="entry name" value="AraC-bd"/>
</dbReference>
<evidence type="ECO:0000256" key="2">
    <source>
        <dbReference type="ARBA" id="ARBA00023125"/>
    </source>
</evidence>
<evidence type="ECO:0000259" key="4">
    <source>
        <dbReference type="PROSITE" id="PS01124"/>
    </source>
</evidence>
<gene>
    <name evidence="5" type="ORF">LQ567_22770</name>
</gene>
<reference evidence="5 6" key="1">
    <citation type="submission" date="2021-11" db="EMBL/GenBank/DDBJ databases">
        <title>Genomic of Niabella pedocola.</title>
        <authorList>
            <person name="Wu T."/>
        </authorList>
    </citation>
    <scope>NUCLEOTIDE SEQUENCE [LARGE SCALE GENOMIC DNA]</scope>
    <source>
        <strain evidence="5 6">JCM 31011</strain>
    </source>
</reference>
<dbReference type="Proteomes" id="UP001199816">
    <property type="component" value="Unassembled WGS sequence"/>
</dbReference>
<dbReference type="PANTHER" id="PTHR43280">
    <property type="entry name" value="ARAC-FAMILY TRANSCRIPTIONAL REGULATOR"/>
    <property type="match status" value="1"/>
</dbReference>
<dbReference type="Gene3D" id="2.60.120.10">
    <property type="entry name" value="Jelly Rolls"/>
    <property type="match status" value="1"/>
</dbReference>
<evidence type="ECO:0000256" key="3">
    <source>
        <dbReference type="ARBA" id="ARBA00023163"/>
    </source>
</evidence>
<dbReference type="Pfam" id="PF12833">
    <property type="entry name" value="HTH_18"/>
    <property type="match status" value="1"/>
</dbReference>
<sequence length="280" mass="32817">MVREPLQQTELQAERFSGYLEKHYEHLHRPHRHSFYHMVLFTSGEGMHTIDFDRFEVKPFQVYCMIPGQVHSWHFTAPVDGYVVNFPDHFFRDFLYNPYYLERFPFFSGISAEGVFQLPASLQKKVPALFDELIAAALDAAAPPDMNRVLLLRILLLMSNAVAGYPAKAIPEQKKMILHNLRRLIDMHYKSIRLPKEYADLLYITPNHLNALCKDLLGQTAGELIRNRVLLEAKRLLINVNKTVAEIAYELDFQDNSYFNRFFKKYEGVTPDEFRKQFLK</sequence>
<dbReference type="InterPro" id="IPR037923">
    <property type="entry name" value="HTH-like"/>
</dbReference>
<feature type="domain" description="HTH araC/xylS-type" evidence="4">
    <location>
        <begin position="179"/>
        <end position="277"/>
    </location>
</feature>
<dbReference type="SUPFAM" id="SSF46689">
    <property type="entry name" value="Homeodomain-like"/>
    <property type="match status" value="1"/>
</dbReference>
<accession>A0ABS8PX31</accession>
<organism evidence="5 6">
    <name type="scientific">Niabella pedocola</name>
    <dbReference type="NCBI Taxonomy" id="1752077"/>
    <lineage>
        <taxon>Bacteria</taxon>
        <taxon>Pseudomonadati</taxon>
        <taxon>Bacteroidota</taxon>
        <taxon>Chitinophagia</taxon>
        <taxon>Chitinophagales</taxon>
        <taxon>Chitinophagaceae</taxon>
        <taxon>Niabella</taxon>
    </lineage>
</organism>
<evidence type="ECO:0000256" key="1">
    <source>
        <dbReference type="ARBA" id="ARBA00023015"/>
    </source>
</evidence>
<keyword evidence="3" id="KW-0804">Transcription</keyword>
<dbReference type="EMBL" id="JAJNEC010000007">
    <property type="protein sequence ID" value="MCD2425625.1"/>
    <property type="molecule type" value="Genomic_DNA"/>
</dbReference>
<dbReference type="Gene3D" id="1.10.10.60">
    <property type="entry name" value="Homeodomain-like"/>
    <property type="match status" value="1"/>
</dbReference>
<dbReference type="InterPro" id="IPR018060">
    <property type="entry name" value="HTH_AraC"/>
</dbReference>
<dbReference type="SMART" id="SM00342">
    <property type="entry name" value="HTH_ARAC"/>
    <property type="match status" value="1"/>
</dbReference>
<keyword evidence="2" id="KW-0238">DNA-binding</keyword>
<name>A0ABS8PX31_9BACT</name>
<dbReference type="InterPro" id="IPR014710">
    <property type="entry name" value="RmlC-like_jellyroll"/>
</dbReference>
<dbReference type="RefSeq" id="WP_231008168.1">
    <property type="nucleotide sequence ID" value="NZ_JAJNEC010000007.1"/>
</dbReference>
<comment type="caution">
    <text evidence="5">The sequence shown here is derived from an EMBL/GenBank/DDBJ whole genome shotgun (WGS) entry which is preliminary data.</text>
</comment>
<dbReference type="InterPro" id="IPR009057">
    <property type="entry name" value="Homeodomain-like_sf"/>
</dbReference>
<dbReference type="InterPro" id="IPR020449">
    <property type="entry name" value="Tscrpt_reg_AraC-type_HTH"/>
</dbReference>
<dbReference type="SUPFAM" id="SSF51215">
    <property type="entry name" value="Regulatory protein AraC"/>
    <property type="match status" value="1"/>
</dbReference>
<dbReference type="PROSITE" id="PS01124">
    <property type="entry name" value="HTH_ARAC_FAMILY_2"/>
    <property type="match status" value="1"/>
</dbReference>